<evidence type="ECO:0000313" key="5">
    <source>
        <dbReference type="Proteomes" id="UP001466893"/>
    </source>
</evidence>
<dbReference type="InterPro" id="IPR050109">
    <property type="entry name" value="HTH-type_TetR-like_transc_reg"/>
</dbReference>
<dbReference type="InterPro" id="IPR009057">
    <property type="entry name" value="Homeodomain-like_sf"/>
</dbReference>
<keyword evidence="5" id="KW-1185">Reference proteome</keyword>
<dbReference type="SUPFAM" id="SSF48498">
    <property type="entry name" value="Tetracyclin repressor-like, C-terminal domain"/>
    <property type="match status" value="1"/>
</dbReference>
<evidence type="ECO:0000259" key="3">
    <source>
        <dbReference type="PROSITE" id="PS50977"/>
    </source>
</evidence>
<dbReference type="Pfam" id="PF00440">
    <property type="entry name" value="TetR_N"/>
    <property type="match status" value="1"/>
</dbReference>
<dbReference type="PROSITE" id="PS50977">
    <property type="entry name" value="HTH_TETR_2"/>
    <property type="match status" value="1"/>
</dbReference>
<dbReference type="PANTHER" id="PTHR30055">
    <property type="entry name" value="HTH-TYPE TRANSCRIPTIONAL REGULATOR RUTR"/>
    <property type="match status" value="1"/>
</dbReference>
<evidence type="ECO:0000313" key="4">
    <source>
        <dbReference type="EMBL" id="WZW00541.1"/>
    </source>
</evidence>
<keyword evidence="1 2" id="KW-0238">DNA-binding</keyword>
<dbReference type="EMBL" id="CP151800">
    <property type="protein sequence ID" value="WZW00541.1"/>
    <property type="molecule type" value="Genomic_DNA"/>
</dbReference>
<feature type="domain" description="HTH tetR-type" evidence="3">
    <location>
        <begin position="1"/>
        <end position="61"/>
    </location>
</feature>
<dbReference type="RefSeq" id="WP_342325644.1">
    <property type="nucleotide sequence ID" value="NZ_CP151800.1"/>
</dbReference>
<dbReference type="PANTHER" id="PTHR30055:SF200">
    <property type="entry name" value="HTH-TYPE TRANSCRIPTIONAL REPRESSOR BDCR"/>
    <property type="match status" value="1"/>
</dbReference>
<dbReference type="InterPro" id="IPR001647">
    <property type="entry name" value="HTH_TetR"/>
</dbReference>
<organism evidence="4 5">
    <name type="scientific">Kosakonia calanthes</name>
    <dbReference type="NCBI Taxonomy" id="3139408"/>
    <lineage>
        <taxon>Bacteria</taxon>
        <taxon>Pseudomonadati</taxon>
        <taxon>Pseudomonadota</taxon>
        <taxon>Gammaproteobacteria</taxon>
        <taxon>Enterobacterales</taxon>
        <taxon>Enterobacteriaceae</taxon>
        <taxon>Kosakonia</taxon>
    </lineage>
</organism>
<proteinExistence type="predicted"/>
<dbReference type="InterPro" id="IPR036271">
    <property type="entry name" value="Tet_transcr_reg_TetR-rel_C_sf"/>
</dbReference>
<sequence>MQKRQDIIQAAERLFYSNGFHATSTDHICREAGVSTRTLYRHFPSREQLTEAVLEARQQRFFAELQTPDHPQAINTLFTVLGEWMEEYGAGGCFFLKAWGEYAQENVRLSALALDFRYALRDYIAACVNNPARADAVWMLFEGAITSALVVGPQSAYRAGDAAVALIASGEGQ</sequence>
<feature type="DNA-binding region" description="H-T-H motif" evidence="2">
    <location>
        <begin position="24"/>
        <end position="43"/>
    </location>
</feature>
<name>A0ABZ3BB18_9ENTR</name>
<protein>
    <submittedName>
        <fullName evidence="4">TetR/AcrR family transcriptional regulator</fullName>
    </submittedName>
</protein>
<reference evidence="4 5" key="1">
    <citation type="submission" date="2024-04" db="EMBL/GenBank/DDBJ databases">
        <title>Kosakonia calanthae sp. nov., a halophilic bacterium isolated from leaves of Calanthe tiplacata.</title>
        <authorList>
            <person name="Wu P."/>
        </authorList>
    </citation>
    <scope>NUCLEOTIDE SEQUENCE [LARGE SCALE GENOMIC DNA]</scope>
    <source>
        <strain evidence="4 5">BYX6</strain>
    </source>
</reference>
<dbReference type="Proteomes" id="UP001466893">
    <property type="component" value="Chromosome"/>
</dbReference>
<dbReference type="SUPFAM" id="SSF46689">
    <property type="entry name" value="Homeodomain-like"/>
    <property type="match status" value="1"/>
</dbReference>
<gene>
    <name evidence="4" type="ORF">AAEY27_19140</name>
</gene>
<evidence type="ECO:0000256" key="1">
    <source>
        <dbReference type="ARBA" id="ARBA00023125"/>
    </source>
</evidence>
<dbReference type="Gene3D" id="1.10.357.10">
    <property type="entry name" value="Tetracycline Repressor, domain 2"/>
    <property type="match status" value="1"/>
</dbReference>
<accession>A0ABZ3BB18</accession>
<dbReference type="PRINTS" id="PR00455">
    <property type="entry name" value="HTHTETR"/>
</dbReference>
<evidence type="ECO:0000256" key="2">
    <source>
        <dbReference type="PROSITE-ProRule" id="PRU00335"/>
    </source>
</evidence>